<dbReference type="AlphaFoldDB" id="A0A075SL37"/>
<dbReference type="PATRIC" id="fig|1214179.4.peg.1744"/>
<dbReference type="Proteomes" id="UP000028185">
    <property type="component" value="Chromosome"/>
</dbReference>
<name>A0A075SL37_STRSU</name>
<evidence type="ECO:0000313" key="2">
    <source>
        <dbReference type="Proteomes" id="UP000028185"/>
    </source>
</evidence>
<evidence type="ECO:0000313" key="1">
    <source>
        <dbReference type="EMBL" id="AIG44116.1"/>
    </source>
</evidence>
<dbReference type="EMBL" id="CP008921">
    <property type="protein sequence ID" value="AIG44116.1"/>
    <property type="molecule type" value="Genomic_DNA"/>
</dbReference>
<reference evidence="1 2" key="1">
    <citation type="journal article" date="2014" name="Genome Announc.">
        <title>Whole-Genome Sequence of Streptococcus suis Serotype 4 Reference Strain 6407.</title>
        <authorList>
            <person name="Wang K."/>
            <person name="Chen J."/>
            <person name="Yao H."/>
            <person name="Lu C."/>
        </authorList>
    </citation>
    <scope>NUCLEOTIDE SEQUENCE [LARGE SCALE GENOMIC DNA]</scope>
    <source>
        <strain evidence="1">6407</strain>
    </source>
</reference>
<accession>A0A075SL37</accession>
<gene>
    <name evidence="1" type="ORF">ID09_08815</name>
</gene>
<organism evidence="1 2">
    <name type="scientific">Streptococcus suis 6407</name>
    <dbReference type="NCBI Taxonomy" id="1214179"/>
    <lineage>
        <taxon>Bacteria</taxon>
        <taxon>Bacillati</taxon>
        <taxon>Bacillota</taxon>
        <taxon>Bacilli</taxon>
        <taxon>Lactobacillales</taxon>
        <taxon>Streptococcaceae</taxon>
        <taxon>Streptococcus</taxon>
    </lineage>
</organism>
<proteinExistence type="predicted"/>
<protein>
    <submittedName>
        <fullName evidence="1">Uncharacterized protein</fullName>
    </submittedName>
</protein>
<sequence>MLFAELDSGQCGYFFVFLAIGDSRVFLLNENQKKKLDNKQQTILVYGKMKLIWFGFDFRRVFVFSEMSPERFL</sequence>
<dbReference type="HOGENOM" id="CLU_201277_0_0_9"/>